<dbReference type="OrthoDB" id="9804758at2"/>
<proteinExistence type="inferred from homology"/>
<dbReference type="InterPro" id="IPR036425">
    <property type="entry name" value="MoaB/Mog-like_dom_sf"/>
</dbReference>
<dbReference type="GO" id="GO:0006777">
    <property type="term" value="P:Mo-molybdopterin cofactor biosynthetic process"/>
    <property type="evidence" value="ECO:0007669"/>
    <property type="project" value="UniProtKB-UniRule"/>
</dbReference>
<dbReference type="EMBL" id="QNTQ01000008">
    <property type="protein sequence ID" value="RBI84994.1"/>
    <property type="molecule type" value="Genomic_DNA"/>
</dbReference>
<dbReference type="PANTHER" id="PTHR10192">
    <property type="entry name" value="MOLYBDOPTERIN BIOSYNTHESIS PROTEIN"/>
    <property type="match status" value="1"/>
</dbReference>
<name>A0A365U9R9_9RHOB</name>
<dbReference type="SMART" id="SM00852">
    <property type="entry name" value="MoCF_biosynth"/>
    <property type="match status" value="1"/>
</dbReference>
<keyword evidence="5 11" id="KW-0500">Molybdenum</keyword>
<dbReference type="InterPro" id="IPR005111">
    <property type="entry name" value="MoeA_C_domain_IV"/>
</dbReference>
<evidence type="ECO:0000256" key="2">
    <source>
        <dbReference type="ARBA" id="ARBA00002901"/>
    </source>
</evidence>
<dbReference type="Gene3D" id="3.40.980.10">
    <property type="entry name" value="MoaB/Mog-like domain"/>
    <property type="match status" value="1"/>
</dbReference>
<dbReference type="FunFam" id="2.170.190.11:FF:000001">
    <property type="entry name" value="Molybdopterin molybdenumtransferase"/>
    <property type="match status" value="1"/>
</dbReference>
<sequence>MISVAEALERLFALVEPLEAEQVPLREAAGRVLAADAVASRNQPPFSASAMDGYAVRAAEVTPGARFRVIGEAPAGRRFAGRVGPGEAVRIFTGAPMPHGADRVVIQEDTTREGEAVIITGTPGPGPHVRPAGADFHAGDRLAAPRRLSAADVALIAAMNLPEVQVARRPGVAILSTGDELVMPGEDPGEDQIVASNAFGLKALLEAEGAEARLLPVARDTDESLRAGFELAADADLILTVGGASVGDHDLVAPVAQALGMDTAFYKVAMRPGKPLMAGRLGAAAMIGLPGNPVSAIVCGTVFVAPVIRKMLGLGAAPAPRRRAALARGVARNGPREHYMRARLTPHGLDPFDSQDSALLSLLAEADALLIRPPEDGPREAGEPVDYIPLPRP</sequence>
<comment type="catalytic activity">
    <reaction evidence="10">
        <text>adenylyl-molybdopterin + molybdate = Mo-molybdopterin + AMP + H(+)</text>
        <dbReference type="Rhea" id="RHEA:35047"/>
        <dbReference type="ChEBI" id="CHEBI:15378"/>
        <dbReference type="ChEBI" id="CHEBI:36264"/>
        <dbReference type="ChEBI" id="CHEBI:62727"/>
        <dbReference type="ChEBI" id="CHEBI:71302"/>
        <dbReference type="ChEBI" id="CHEBI:456215"/>
        <dbReference type="EC" id="2.10.1.1"/>
    </reaction>
</comment>
<keyword evidence="6 11" id="KW-0808">Transferase</keyword>
<comment type="function">
    <text evidence="2 11">Catalyzes the insertion of molybdate into adenylated molybdopterin with the concomitant release of AMP.</text>
</comment>
<keyword evidence="8 11" id="KW-0460">Magnesium</keyword>
<comment type="similarity">
    <text evidence="4 11">Belongs to the MoeA family.</text>
</comment>
<dbReference type="InterPro" id="IPR001453">
    <property type="entry name" value="MoaB/Mog_dom"/>
</dbReference>
<dbReference type="Pfam" id="PF03453">
    <property type="entry name" value="MoeA_N"/>
    <property type="match status" value="1"/>
</dbReference>
<keyword evidence="9 11" id="KW-0501">Molybdenum cofactor biosynthesis</keyword>
<evidence type="ECO:0000256" key="5">
    <source>
        <dbReference type="ARBA" id="ARBA00022505"/>
    </source>
</evidence>
<dbReference type="UniPathway" id="UPA00344"/>
<dbReference type="SUPFAM" id="SSF63867">
    <property type="entry name" value="MoeA C-terminal domain-like"/>
    <property type="match status" value="1"/>
</dbReference>
<dbReference type="InterPro" id="IPR036135">
    <property type="entry name" value="MoeA_linker/N_sf"/>
</dbReference>
<evidence type="ECO:0000256" key="6">
    <source>
        <dbReference type="ARBA" id="ARBA00022679"/>
    </source>
</evidence>
<dbReference type="InterPro" id="IPR036688">
    <property type="entry name" value="MoeA_C_domain_IV_sf"/>
</dbReference>
<dbReference type="Pfam" id="PF00994">
    <property type="entry name" value="MoCF_biosynth"/>
    <property type="match status" value="1"/>
</dbReference>
<comment type="pathway">
    <text evidence="3 11">Cofactor biosynthesis; molybdopterin biosynthesis.</text>
</comment>
<gene>
    <name evidence="14" type="ORF">DRV85_10025</name>
</gene>
<evidence type="ECO:0000256" key="10">
    <source>
        <dbReference type="ARBA" id="ARBA00047317"/>
    </source>
</evidence>
<dbReference type="FunFam" id="3.40.980.10:FF:000004">
    <property type="entry name" value="Molybdopterin molybdenumtransferase"/>
    <property type="match status" value="1"/>
</dbReference>
<feature type="region of interest" description="Disordered" evidence="12">
    <location>
        <begin position="372"/>
        <end position="393"/>
    </location>
</feature>
<reference evidence="14 15" key="1">
    <citation type="submission" date="2018-07" db="EMBL/GenBank/DDBJ databases">
        <title>Rhodosalinus sp. strain E84T genomic sequence and assembly.</title>
        <authorList>
            <person name="Liu Z.-W."/>
            <person name="Lu D.-C."/>
        </authorList>
    </citation>
    <scope>NUCLEOTIDE SEQUENCE [LARGE SCALE GENOMIC DNA]</scope>
    <source>
        <strain evidence="14 15">E84</strain>
    </source>
</reference>
<evidence type="ECO:0000256" key="7">
    <source>
        <dbReference type="ARBA" id="ARBA00022723"/>
    </source>
</evidence>
<evidence type="ECO:0000313" key="15">
    <source>
        <dbReference type="Proteomes" id="UP000253370"/>
    </source>
</evidence>
<dbReference type="GO" id="GO:0005829">
    <property type="term" value="C:cytosol"/>
    <property type="evidence" value="ECO:0007669"/>
    <property type="project" value="TreeGrafter"/>
</dbReference>
<keyword evidence="7 11" id="KW-0479">Metal-binding</keyword>
<evidence type="ECO:0000256" key="4">
    <source>
        <dbReference type="ARBA" id="ARBA00010763"/>
    </source>
</evidence>
<dbReference type="Gene3D" id="2.40.340.10">
    <property type="entry name" value="MoeA, C-terminal, domain IV"/>
    <property type="match status" value="1"/>
</dbReference>
<evidence type="ECO:0000256" key="9">
    <source>
        <dbReference type="ARBA" id="ARBA00023150"/>
    </source>
</evidence>
<dbReference type="NCBIfam" id="NF045515">
    <property type="entry name" value="Glp_gephyrin"/>
    <property type="match status" value="1"/>
</dbReference>
<keyword evidence="15" id="KW-1185">Reference proteome</keyword>
<dbReference type="Proteomes" id="UP000253370">
    <property type="component" value="Unassembled WGS sequence"/>
</dbReference>
<evidence type="ECO:0000256" key="12">
    <source>
        <dbReference type="SAM" id="MobiDB-lite"/>
    </source>
</evidence>
<dbReference type="AlphaFoldDB" id="A0A365U9R9"/>
<dbReference type="SUPFAM" id="SSF63882">
    <property type="entry name" value="MoeA N-terminal region -like"/>
    <property type="match status" value="1"/>
</dbReference>
<dbReference type="CDD" id="cd00887">
    <property type="entry name" value="MoeA"/>
    <property type="match status" value="1"/>
</dbReference>
<dbReference type="SUPFAM" id="SSF53218">
    <property type="entry name" value="Molybdenum cofactor biosynthesis proteins"/>
    <property type="match status" value="1"/>
</dbReference>
<dbReference type="Gene3D" id="3.90.105.10">
    <property type="entry name" value="Molybdopterin biosynthesis moea protein, domain 2"/>
    <property type="match status" value="1"/>
</dbReference>
<dbReference type="InterPro" id="IPR038987">
    <property type="entry name" value="MoeA-like"/>
</dbReference>
<organism evidence="14 15">
    <name type="scientific">Rhodosalinus halophilus</name>
    <dbReference type="NCBI Taxonomy" id="2259333"/>
    <lineage>
        <taxon>Bacteria</taxon>
        <taxon>Pseudomonadati</taxon>
        <taxon>Pseudomonadota</taxon>
        <taxon>Alphaproteobacteria</taxon>
        <taxon>Rhodobacterales</taxon>
        <taxon>Paracoccaceae</taxon>
        <taxon>Rhodosalinus</taxon>
    </lineage>
</organism>
<dbReference type="PANTHER" id="PTHR10192:SF5">
    <property type="entry name" value="GEPHYRIN"/>
    <property type="match status" value="1"/>
</dbReference>
<evidence type="ECO:0000259" key="13">
    <source>
        <dbReference type="SMART" id="SM00852"/>
    </source>
</evidence>
<feature type="compositionally biased region" description="Basic and acidic residues" evidence="12">
    <location>
        <begin position="373"/>
        <end position="382"/>
    </location>
</feature>
<evidence type="ECO:0000256" key="8">
    <source>
        <dbReference type="ARBA" id="ARBA00022842"/>
    </source>
</evidence>
<dbReference type="GO" id="GO:0061599">
    <property type="term" value="F:molybdopterin molybdotransferase activity"/>
    <property type="evidence" value="ECO:0007669"/>
    <property type="project" value="UniProtKB-UniRule"/>
</dbReference>
<dbReference type="EC" id="2.10.1.1" evidence="11"/>
<feature type="domain" description="MoaB/Mog" evidence="13">
    <location>
        <begin position="173"/>
        <end position="310"/>
    </location>
</feature>
<comment type="caution">
    <text evidence="14">The sequence shown here is derived from an EMBL/GenBank/DDBJ whole genome shotgun (WGS) entry which is preliminary data.</text>
</comment>
<dbReference type="Pfam" id="PF03454">
    <property type="entry name" value="MoeA_C"/>
    <property type="match status" value="1"/>
</dbReference>
<dbReference type="InterPro" id="IPR005110">
    <property type="entry name" value="MoeA_linker/N"/>
</dbReference>
<comment type="cofactor">
    <cofactor evidence="1 11">
        <name>Mg(2+)</name>
        <dbReference type="ChEBI" id="CHEBI:18420"/>
    </cofactor>
</comment>
<evidence type="ECO:0000256" key="1">
    <source>
        <dbReference type="ARBA" id="ARBA00001946"/>
    </source>
</evidence>
<dbReference type="GO" id="GO:0046872">
    <property type="term" value="F:metal ion binding"/>
    <property type="evidence" value="ECO:0007669"/>
    <property type="project" value="UniProtKB-UniRule"/>
</dbReference>
<evidence type="ECO:0000256" key="3">
    <source>
        <dbReference type="ARBA" id="ARBA00005046"/>
    </source>
</evidence>
<dbReference type="RefSeq" id="WP_113289322.1">
    <property type="nucleotide sequence ID" value="NZ_QNTQ01000008.1"/>
</dbReference>
<dbReference type="Gene3D" id="2.170.190.11">
    <property type="entry name" value="Molybdopterin biosynthesis moea protein, domain 3"/>
    <property type="match status" value="1"/>
</dbReference>
<accession>A0A365U9R9</accession>
<protein>
    <recommendedName>
        <fullName evidence="11">Molybdopterin molybdenumtransferase</fullName>
        <ecNumber evidence="11">2.10.1.1</ecNumber>
    </recommendedName>
</protein>
<evidence type="ECO:0000256" key="11">
    <source>
        <dbReference type="RuleBase" id="RU365090"/>
    </source>
</evidence>
<evidence type="ECO:0000313" key="14">
    <source>
        <dbReference type="EMBL" id="RBI84994.1"/>
    </source>
</evidence>